<reference evidence="11" key="1">
    <citation type="submission" date="2016-05" db="EMBL/GenBank/DDBJ databases">
        <title>Comparative genomics of biotechnologically important yeasts.</title>
        <authorList>
            <consortium name="DOE Joint Genome Institute"/>
            <person name="Riley R."/>
            <person name="Haridas S."/>
            <person name="Wolfe K.H."/>
            <person name="Lopes M.R."/>
            <person name="Hittinger C.T."/>
            <person name="Goker M."/>
            <person name="Salamov A."/>
            <person name="Wisecaver J."/>
            <person name="Long T.M."/>
            <person name="Aerts A.L."/>
            <person name="Barry K."/>
            <person name="Choi C."/>
            <person name="Clum A."/>
            <person name="Coughlan A.Y."/>
            <person name="Deshpande S."/>
            <person name="Douglass A.P."/>
            <person name="Hanson S.J."/>
            <person name="Klenk H.-P."/>
            <person name="Labutti K."/>
            <person name="Lapidus A."/>
            <person name="Lindquist E."/>
            <person name="Lipzen A."/>
            <person name="Meier-Kolthoff J.P."/>
            <person name="Ohm R.A."/>
            <person name="Otillar R.P."/>
            <person name="Pangilinan J."/>
            <person name="Peng Y."/>
            <person name="Rokas A."/>
            <person name="Rosa C.A."/>
            <person name="Scheuner C."/>
            <person name="Sibirny A.A."/>
            <person name="Slot J.C."/>
            <person name="Stielow J.B."/>
            <person name="Sun H."/>
            <person name="Kurtzman C.P."/>
            <person name="Blackwell M."/>
            <person name="Grigoriev I.V."/>
            <person name="Jeffries T.W."/>
        </authorList>
    </citation>
    <scope>NUCLEOTIDE SEQUENCE [LARGE SCALE GENOMIC DNA]</scope>
    <source>
        <strain evidence="11">NRRL Y-2460</strain>
    </source>
</reference>
<dbReference type="Proteomes" id="UP000094236">
    <property type="component" value="Unassembled WGS sequence"/>
</dbReference>
<keyword evidence="7" id="KW-0508">mRNA splicing</keyword>
<dbReference type="InterPro" id="IPR031781">
    <property type="entry name" value="SF3A2_dom"/>
</dbReference>
<keyword evidence="5" id="KW-0863">Zinc-finger</keyword>
<dbReference type="GO" id="GO:0071013">
    <property type="term" value="C:catalytic step 2 spliceosome"/>
    <property type="evidence" value="ECO:0007669"/>
    <property type="project" value="TreeGrafter"/>
</dbReference>
<dbReference type="InterPro" id="IPR013087">
    <property type="entry name" value="Znf_C2H2_type"/>
</dbReference>
<dbReference type="SMART" id="SM00451">
    <property type="entry name" value="ZnF_U1"/>
    <property type="match status" value="1"/>
</dbReference>
<evidence type="ECO:0000256" key="4">
    <source>
        <dbReference type="ARBA" id="ARBA00022728"/>
    </source>
</evidence>
<dbReference type="InterPro" id="IPR003604">
    <property type="entry name" value="Matrin/U1-like-C_Znf_C2H2"/>
</dbReference>
<feature type="domain" description="U1-type" evidence="9">
    <location>
        <begin position="51"/>
        <end position="85"/>
    </location>
</feature>
<evidence type="ECO:0000256" key="3">
    <source>
        <dbReference type="ARBA" id="ARBA00022723"/>
    </source>
</evidence>
<evidence type="ECO:0000256" key="7">
    <source>
        <dbReference type="ARBA" id="ARBA00023187"/>
    </source>
</evidence>
<evidence type="ECO:0000256" key="1">
    <source>
        <dbReference type="ARBA" id="ARBA00008995"/>
    </source>
</evidence>
<dbReference type="GO" id="GO:0000245">
    <property type="term" value="P:spliceosomal complex assembly"/>
    <property type="evidence" value="ECO:0007669"/>
    <property type="project" value="EnsemblFungi"/>
</dbReference>
<dbReference type="EMBL" id="KV454012">
    <property type="protein sequence ID" value="ODV97227.1"/>
    <property type="molecule type" value="Genomic_DNA"/>
</dbReference>
<dbReference type="InterPro" id="IPR052092">
    <property type="entry name" value="SF3A2"/>
</dbReference>
<keyword evidence="11" id="KW-1185">Reference proteome</keyword>
<name>A0A1E4TZR7_PACTA</name>
<evidence type="ECO:0000256" key="5">
    <source>
        <dbReference type="ARBA" id="ARBA00022771"/>
    </source>
</evidence>
<keyword evidence="6" id="KW-0862">Zinc</keyword>
<protein>
    <recommendedName>
        <fullName evidence="9">U1-type domain-containing protein</fullName>
    </recommendedName>
</protein>
<dbReference type="GO" id="GO:0000974">
    <property type="term" value="C:Prp19 complex"/>
    <property type="evidence" value="ECO:0007669"/>
    <property type="project" value="EnsemblFungi"/>
</dbReference>
<dbReference type="Pfam" id="PF12874">
    <property type="entry name" value="zf-met"/>
    <property type="match status" value="1"/>
</dbReference>
<evidence type="ECO:0000256" key="6">
    <source>
        <dbReference type="ARBA" id="ARBA00022833"/>
    </source>
</evidence>
<gene>
    <name evidence="10" type="ORF">PACTADRAFT_48976</name>
</gene>
<dbReference type="Pfam" id="PF16835">
    <property type="entry name" value="SF3A2"/>
    <property type="match status" value="1"/>
</dbReference>
<keyword evidence="8" id="KW-0539">Nucleus</keyword>
<accession>A0A1E4TZR7</accession>
<dbReference type="Gene3D" id="2.60.40.2690">
    <property type="match status" value="1"/>
</dbReference>
<proteinExistence type="inferred from homology"/>
<evidence type="ECO:0000313" key="11">
    <source>
        <dbReference type="Proteomes" id="UP000094236"/>
    </source>
</evidence>
<dbReference type="AlphaFoldDB" id="A0A1E4TZR7"/>
<keyword evidence="3" id="KW-0479">Metal-binding</keyword>
<dbReference type="GO" id="GO:0003723">
    <property type="term" value="F:RNA binding"/>
    <property type="evidence" value="ECO:0007669"/>
    <property type="project" value="EnsemblFungi"/>
</dbReference>
<evidence type="ECO:0000256" key="8">
    <source>
        <dbReference type="ARBA" id="ARBA00023242"/>
    </source>
</evidence>
<dbReference type="GO" id="GO:0071004">
    <property type="term" value="C:U2-type prespliceosome"/>
    <property type="evidence" value="ECO:0007669"/>
    <property type="project" value="EnsemblFungi"/>
</dbReference>
<dbReference type="GO" id="GO:0008270">
    <property type="term" value="F:zinc ion binding"/>
    <property type="evidence" value="ECO:0007669"/>
    <property type="project" value="UniProtKB-KW"/>
</dbReference>
<dbReference type="SUPFAM" id="SSF57667">
    <property type="entry name" value="beta-beta-alpha zinc fingers"/>
    <property type="match status" value="1"/>
</dbReference>
<dbReference type="PANTHER" id="PTHR23205">
    <property type="entry name" value="SPLICING FACTOR 3A SUBUNIT 2"/>
    <property type="match status" value="1"/>
</dbReference>
<organism evidence="10 11">
    <name type="scientific">Pachysolen tannophilus NRRL Y-2460</name>
    <dbReference type="NCBI Taxonomy" id="669874"/>
    <lineage>
        <taxon>Eukaryota</taxon>
        <taxon>Fungi</taxon>
        <taxon>Dikarya</taxon>
        <taxon>Ascomycota</taxon>
        <taxon>Saccharomycotina</taxon>
        <taxon>Pichiomycetes</taxon>
        <taxon>Pachysolenaceae</taxon>
        <taxon>Pachysolen</taxon>
    </lineage>
</organism>
<dbReference type="PANTHER" id="PTHR23205:SF0">
    <property type="entry name" value="SPLICING FACTOR 3A SUBUNIT 2"/>
    <property type="match status" value="1"/>
</dbReference>
<sequence>MDYQNRVGSKKGAGGMASNDQVNLQRHQRIKNILLNSSSLQNDPYLIKNNLGHYECKLCLTTHVNEASYISHSQGKKHQLNLIKRSNLDNKKIKLDTNTGLYLFNKNGNNVTTIPKKQYVKIGKPIYKVTKTRDPLTLQLGLSIVVNYSNTKGKIGVGKPLYRIMSSFEQNKEAEKFENKNFKYLILHYEPFENICFKVPNLKIDDIWDFYDVDLKEYYIQIAYSSS</sequence>
<keyword evidence="2" id="KW-0507">mRNA processing</keyword>
<evidence type="ECO:0000259" key="9">
    <source>
        <dbReference type="SMART" id="SM00451"/>
    </source>
</evidence>
<dbReference type="STRING" id="669874.A0A1E4TZR7"/>
<dbReference type="GO" id="GO:0005686">
    <property type="term" value="C:U2 snRNP"/>
    <property type="evidence" value="ECO:0007669"/>
    <property type="project" value="EnsemblFungi"/>
</dbReference>
<keyword evidence="4" id="KW-0747">Spliceosome</keyword>
<dbReference type="InterPro" id="IPR036236">
    <property type="entry name" value="Znf_C2H2_sf"/>
</dbReference>
<evidence type="ECO:0000256" key="2">
    <source>
        <dbReference type="ARBA" id="ARBA00022664"/>
    </source>
</evidence>
<comment type="similarity">
    <text evidence="1">Belongs to the SF3A2 family.</text>
</comment>
<evidence type="ECO:0000313" key="10">
    <source>
        <dbReference type="EMBL" id="ODV97227.1"/>
    </source>
</evidence>
<dbReference type="OrthoDB" id="10250970at2759"/>